<evidence type="ECO:0000313" key="1">
    <source>
        <dbReference type="EMBL" id="GAA5513071.1"/>
    </source>
</evidence>
<dbReference type="Pfam" id="PF02452">
    <property type="entry name" value="PemK_toxin"/>
    <property type="match status" value="1"/>
</dbReference>
<dbReference type="Gene3D" id="2.30.30.110">
    <property type="match status" value="1"/>
</dbReference>
<accession>A0ABP9W7G4</accession>
<protein>
    <recommendedName>
        <fullName evidence="3">Growth inhibitor PemK</fullName>
    </recommendedName>
</protein>
<sequence length="102" mass="10965">MRTTAIAQGDLVQVCSAEVGSGVRAVVITPGAYNARSRYVLVALVAGKSHEHPFEVSVGTQNVVLADYVYPLRTEQVQVVGRVQAAVLQDVLAKLEALLFER</sequence>
<name>A0ABP9W7G4_9DEIO</name>
<reference evidence="1 2" key="1">
    <citation type="submission" date="2024-02" db="EMBL/GenBank/DDBJ databases">
        <title>Deinococcus carri NBRC 110142.</title>
        <authorList>
            <person name="Ichikawa N."/>
            <person name="Katano-Makiyama Y."/>
            <person name="Hidaka K."/>
        </authorList>
    </citation>
    <scope>NUCLEOTIDE SEQUENCE [LARGE SCALE GENOMIC DNA]</scope>
    <source>
        <strain evidence="1 2">NBRC 110142</strain>
    </source>
</reference>
<comment type="caution">
    <text evidence="1">The sequence shown here is derived from an EMBL/GenBank/DDBJ whole genome shotgun (WGS) entry which is preliminary data.</text>
</comment>
<dbReference type="Proteomes" id="UP001401887">
    <property type="component" value="Unassembled WGS sequence"/>
</dbReference>
<evidence type="ECO:0008006" key="3">
    <source>
        <dbReference type="Google" id="ProtNLM"/>
    </source>
</evidence>
<dbReference type="EMBL" id="BAABRP010000005">
    <property type="protein sequence ID" value="GAA5513071.1"/>
    <property type="molecule type" value="Genomic_DNA"/>
</dbReference>
<dbReference type="InterPro" id="IPR003477">
    <property type="entry name" value="PemK-like"/>
</dbReference>
<dbReference type="SUPFAM" id="SSF50118">
    <property type="entry name" value="Cell growth inhibitor/plasmid maintenance toxic component"/>
    <property type="match status" value="1"/>
</dbReference>
<gene>
    <name evidence="1" type="ORF">Dcar01_01797</name>
</gene>
<organism evidence="1 2">
    <name type="scientific">Deinococcus carri</name>
    <dbReference type="NCBI Taxonomy" id="1211323"/>
    <lineage>
        <taxon>Bacteria</taxon>
        <taxon>Thermotogati</taxon>
        <taxon>Deinococcota</taxon>
        <taxon>Deinococci</taxon>
        <taxon>Deinococcales</taxon>
        <taxon>Deinococcaceae</taxon>
        <taxon>Deinococcus</taxon>
    </lineage>
</organism>
<evidence type="ECO:0000313" key="2">
    <source>
        <dbReference type="Proteomes" id="UP001401887"/>
    </source>
</evidence>
<keyword evidence="2" id="KW-1185">Reference proteome</keyword>
<dbReference type="InterPro" id="IPR011067">
    <property type="entry name" value="Plasmid_toxin/cell-grow_inhib"/>
</dbReference>
<proteinExistence type="predicted"/>